<feature type="domain" description="PurM-like C-terminal" evidence="3">
    <location>
        <begin position="176"/>
        <end position="327"/>
    </location>
</feature>
<dbReference type="SUPFAM" id="SSF56042">
    <property type="entry name" value="PurM C-terminal domain-like"/>
    <property type="match status" value="1"/>
</dbReference>
<dbReference type="InterPro" id="IPR036921">
    <property type="entry name" value="PurM-like_N_sf"/>
</dbReference>
<dbReference type="InterPro" id="IPR011854">
    <property type="entry name" value="HypE"/>
</dbReference>
<comment type="similarity">
    <text evidence="1">Belongs to the HypE family.</text>
</comment>
<feature type="domain" description="PurM-like N-terminal" evidence="2">
    <location>
        <begin position="50"/>
        <end position="164"/>
    </location>
</feature>
<dbReference type="Proteomes" id="UP001365846">
    <property type="component" value="Unassembled WGS sequence"/>
</dbReference>
<evidence type="ECO:0000313" key="5">
    <source>
        <dbReference type="Proteomes" id="UP001365846"/>
    </source>
</evidence>
<name>A0ABU8VPY4_9BURK</name>
<reference evidence="4 5" key="1">
    <citation type="submission" date="2024-03" db="EMBL/GenBank/DDBJ databases">
        <title>Novel species of the genus Variovorax.</title>
        <authorList>
            <person name="Liu Q."/>
            <person name="Xin Y.-H."/>
        </authorList>
    </citation>
    <scope>NUCLEOTIDE SEQUENCE [LARGE SCALE GENOMIC DNA]</scope>
    <source>
        <strain evidence="4 5">KACC 18899</strain>
    </source>
</reference>
<dbReference type="SUPFAM" id="SSF55326">
    <property type="entry name" value="PurM N-terminal domain-like"/>
    <property type="match status" value="1"/>
</dbReference>
<dbReference type="CDD" id="cd02197">
    <property type="entry name" value="HypE"/>
    <property type="match status" value="1"/>
</dbReference>
<evidence type="ECO:0000259" key="2">
    <source>
        <dbReference type="Pfam" id="PF00586"/>
    </source>
</evidence>
<comment type="caution">
    <text evidence="4">The sequence shown here is derived from an EMBL/GenBank/DDBJ whole genome shotgun (WGS) entry which is preliminary data.</text>
</comment>
<evidence type="ECO:0000256" key="1">
    <source>
        <dbReference type="ARBA" id="ARBA00006243"/>
    </source>
</evidence>
<dbReference type="EMBL" id="JBBKZU010000022">
    <property type="protein sequence ID" value="MEJ8815635.1"/>
    <property type="molecule type" value="Genomic_DNA"/>
</dbReference>
<dbReference type="PANTHER" id="PTHR30303:SF0">
    <property type="entry name" value="CARBAMOYL DEHYDRATASE HYPE"/>
    <property type="match status" value="1"/>
</dbReference>
<dbReference type="Gene3D" id="3.90.650.10">
    <property type="entry name" value="PurM-like C-terminal domain"/>
    <property type="match status" value="1"/>
</dbReference>
<protein>
    <submittedName>
        <fullName evidence="4">Hydrogenase expression/formation protein HypE</fullName>
    </submittedName>
</protein>
<sequence>MSGSRKDYVRPLDLRNGRVDMGHGAGGRSSAQLIEELFLAAFDNDWLRQGDDGASLAIPSGARMVMATDGHVVSPLFFPGGDVGCLSVHGTINDLAMCGAKPLYLAASFILEEGFPLADLQRIVASMAAASRAAGVPVVTGDTKVVERGKGDGVFISTTGIGVAPAGVNVAGANARPGDAILLSGTIGDHGVAVLSKRQALDFETTITSDTAALHGLVAAMLKASSRIGVLRDPTRGGLATTLNEIARQSKVGMVLEEAAIPVLPQVDAACELLGLDPLYVANEGKLVAICAADAADDVLAAMRAHPLGERAVRIGTVTEDPHRFVQMNTRFGGRRVVDWLSGEQLPRIC</sequence>
<dbReference type="InterPro" id="IPR010918">
    <property type="entry name" value="PurM-like_C_dom"/>
</dbReference>
<accession>A0ABU8VPY4</accession>
<dbReference type="RefSeq" id="WP_340360836.1">
    <property type="nucleotide sequence ID" value="NZ_JBBKZU010000022.1"/>
</dbReference>
<evidence type="ECO:0000313" key="4">
    <source>
        <dbReference type="EMBL" id="MEJ8815635.1"/>
    </source>
</evidence>
<dbReference type="Pfam" id="PF00586">
    <property type="entry name" value="AIRS"/>
    <property type="match status" value="1"/>
</dbReference>
<proteinExistence type="inferred from homology"/>
<organism evidence="4 5">
    <name type="scientific">Variovorax ureilyticus</name>
    <dbReference type="NCBI Taxonomy" id="1836198"/>
    <lineage>
        <taxon>Bacteria</taxon>
        <taxon>Pseudomonadati</taxon>
        <taxon>Pseudomonadota</taxon>
        <taxon>Betaproteobacteria</taxon>
        <taxon>Burkholderiales</taxon>
        <taxon>Comamonadaceae</taxon>
        <taxon>Variovorax</taxon>
    </lineage>
</organism>
<gene>
    <name evidence="4" type="primary">hypE</name>
    <name evidence="4" type="ORF">WKW77_31545</name>
</gene>
<dbReference type="InterPro" id="IPR016188">
    <property type="entry name" value="PurM-like_N"/>
</dbReference>
<dbReference type="PIRSF" id="PIRSF005644">
    <property type="entry name" value="Hdrgns_mtr_HypE"/>
    <property type="match status" value="1"/>
</dbReference>
<dbReference type="PANTHER" id="PTHR30303">
    <property type="entry name" value="HYDROGENASE ISOENZYMES FORMATION PROTEIN HYPE"/>
    <property type="match status" value="1"/>
</dbReference>
<evidence type="ECO:0000259" key="3">
    <source>
        <dbReference type="Pfam" id="PF02769"/>
    </source>
</evidence>
<dbReference type="InterPro" id="IPR036676">
    <property type="entry name" value="PurM-like_C_sf"/>
</dbReference>
<dbReference type="Pfam" id="PF02769">
    <property type="entry name" value="AIRS_C"/>
    <property type="match status" value="1"/>
</dbReference>
<dbReference type="Gene3D" id="3.30.1330.10">
    <property type="entry name" value="PurM-like, N-terminal domain"/>
    <property type="match status" value="1"/>
</dbReference>
<keyword evidence="5" id="KW-1185">Reference proteome</keyword>
<dbReference type="NCBIfam" id="TIGR02124">
    <property type="entry name" value="hypE"/>
    <property type="match status" value="1"/>
</dbReference>